<sequence length="82" mass="9448">MNGRRASPHKEVQVPSFSDAPRGSPHVATREVWDCLKKRFIGADRVRNMRLQTLKSNINSHRMVNIETLDHYTRKLTAMSVC</sequence>
<name>A0A0E0R813_ORYRU</name>
<dbReference type="EnsemblPlants" id="ORUFI11G13250.1">
    <property type="protein sequence ID" value="ORUFI11G13250.1"/>
    <property type="gene ID" value="ORUFI11G13250"/>
</dbReference>
<dbReference type="AlphaFoldDB" id="A0A0E0R813"/>
<reference evidence="3" key="1">
    <citation type="submission" date="2013-06" db="EMBL/GenBank/DDBJ databases">
        <authorList>
            <person name="Zhao Q."/>
        </authorList>
    </citation>
    <scope>NUCLEOTIDE SEQUENCE</scope>
    <source>
        <strain evidence="3">cv. W1943</strain>
    </source>
</reference>
<dbReference type="Gramene" id="ORUFI11G13250.1">
    <property type="protein sequence ID" value="ORUFI11G13250.1"/>
    <property type="gene ID" value="ORUFI11G13250"/>
</dbReference>
<dbReference type="HOGENOM" id="CLU_2562376_0_0_1"/>
<evidence type="ECO:0000313" key="2">
    <source>
        <dbReference type="EnsemblPlants" id="ORUFI11G13250.1"/>
    </source>
</evidence>
<protein>
    <submittedName>
        <fullName evidence="2">Uncharacterized protein</fullName>
    </submittedName>
</protein>
<accession>A0A0E0R813</accession>
<dbReference type="STRING" id="4529.A0A0E0R813"/>
<dbReference type="Proteomes" id="UP000008022">
    <property type="component" value="Unassembled WGS sequence"/>
</dbReference>
<reference evidence="2" key="2">
    <citation type="submission" date="2015-06" db="UniProtKB">
        <authorList>
            <consortium name="EnsemblPlants"/>
        </authorList>
    </citation>
    <scope>IDENTIFICATION</scope>
</reference>
<evidence type="ECO:0000256" key="1">
    <source>
        <dbReference type="SAM" id="MobiDB-lite"/>
    </source>
</evidence>
<feature type="region of interest" description="Disordered" evidence="1">
    <location>
        <begin position="1"/>
        <end position="25"/>
    </location>
</feature>
<organism evidence="2 3">
    <name type="scientific">Oryza rufipogon</name>
    <name type="common">Brownbeard rice</name>
    <name type="synonym">Asian wild rice</name>
    <dbReference type="NCBI Taxonomy" id="4529"/>
    <lineage>
        <taxon>Eukaryota</taxon>
        <taxon>Viridiplantae</taxon>
        <taxon>Streptophyta</taxon>
        <taxon>Embryophyta</taxon>
        <taxon>Tracheophyta</taxon>
        <taxon>Spermatophyta</taxon>
        <taxon>Magnoliopsida</taxon>
        <taxon>Liliopsida</taxon>
        <taxon>Poales</taxon>
        <taxon>Poaceae</taxon>
        <taxon>BOP clade</taxon>
        <taxon>Oryzoideae</taxon>
        <taxon>Oryzeae</taxon>
        <taxon>Oryzinae</taxon>
        <taxon>Oryza</taxon>
    </lineage>
</organism>
<evidence type="ECO:0000313" key="3">
    <source>
        <dbReference type="Proteomes" id="UP000008022"/>
    </source>
</evidence>
<keyword evidence="3" id="KW-1185">Reference proteome</keyword>
<proteinExistence type="predicted"/>